<keyword evidence="5 10" id="KW-0028">Amino-acid biosynthesis</keyword>
<evidence type="ECO:0000256" key="7">
    <source>
        <dbReference type="ARBA" id="ARBA00022822"/>
    </source>
</evidence>
<dbReference type="CDD" id="cd00331">
    <property type="entry name" value="IGPS"/>
    <property type="match status" value="1"/>
</dbReference>
<evidence type="ECO:0000256" key="8">
    <source>
        <dbReference type="ARBA" id="ARBA00023141"/>
    </source>
</evidence>
<dbReference type="RefSeq" id="WP_058311003.1">
    <property type="nucleotide sequence ID" value="NZ_CYTW01000001.1"/>
</dbReference>
<dbReference type="PANTHER" id="PTHR22854:SF2">
    <property type="entry name" value="INDOLE-3-GLYCEROL-PHOSPHATE SYNTHASE"/>
    <property type="match status" value="1"/>
</dbReference>
<evidence type="ECO:0000256" key="9">
    <source>
        <dbReference type="ARBA" id="ARBA00023239"/>
    </source>
</evidence>
<keyword evidence="8 10" id="KW-0057">Aromatic amino acid biosynthesis</keyword>
<feature type="domain" description="Indole-3-glycerol phosphate synthase" evidence="11">
    <location>
        <begin position="6"/>
        <end position="260"/>
    </location>
</feature>
<organism evidence="12 13">
    <name type="scientific">Shimia thalassica</name>
    <dbReference type="NCBI Taxonomy" id="1715693"/>
    <lineage>
        <taxon>Bacteria</taxon>
        <taxon>Pseudomonadati</taxon>
        <taxon>Pseudomonadota</taxon>
        <taxon>Alphaproteobacteria</taxon>
        <taxon>Rhodobacterales</taxon>
        <taxon>Roseobacteraceae</taxon>
    </lineage>
</organism>
<dbReference type="EMBL" id="CYTW01000001">
    <property type="protein sequence ID" value="CUJ95942.1"/>
    <property type="molecule type" value="Genomic_DNA"/>
</dbReference>
<dbReference type="NCBIfam" id="NF001370">
    <property type="entry name" value="PRK00278.1-2"/>
    <property type="match status" value="1"/>
</dbReference>
<dbReference type="PANTHER" id="PTHR22854">
    <property type="entry name" value="TRYPTOPHAN BIOSYNTHESIS PROTEIN"/>
    <property type="match status" value="1"/>
</dbReference>
<evidence type="ECO:0000256" key="6">
    <source>
        <dbReference type="ARBA" id="ARBA00022793"/>
    </source>
</evidence>
<dbReference type="InterPro" id="IPR013798">
    <property type="entry name" value="Indole-3-glycerol_P_synth_dom"/>
</dbReference>
<dbReference type="InterPro" id="IPR013785">
    <property type="entry name" value="Aldolase_TIM"/>
</dbReference>
<dbReference type="Gene3D" id="3.20.20.70">
    <property type="entry name" value="Aldolase class I"/>
    <property type="match status" value="1"/>
</dbReference>
<dbReference type="GO" id="GO:0004425">
    <property type="term" value="F:indole-3-glycerol-phosphate synthase activity"/>
    <property type="evidence" value="ECO:0007669"/>
    <property type="project" value="UniProtKB-UniRule"/>
</dbReference>
<comment type="catalytic activity">
    <reaction evidence="1 10">
        <text>1-(2-carboxyphenylamino)-1-deoxy-D-ribulose 5-phosphate + H(+) = (1S,2R)-1-C-(indol-3-yl)glycerol 3-phosphate + CO2 + H2O</text>
        <dbReference type="Rhea" id="RHEA:23476"/>
        <dbReference type="ChEBI" id="CHEBI:15377"/>
        <dbReference type="ChEBI" id="CHEBI:15378"/>
        <dbReference type="ChEBI" id="CHEBI:16526"/>
        <dbReference type="ChEBI" id="CHEBI:58613"/>
        <dbReference type="ChEBI" id="CHEBI:58866"/>
        <dbReference type="EC" id="4.1.1.48"/>
    </reaction>
</comment>
<keyword evidence="6 10" id="KW-0210">Decarboxylase</keyword>
<dbReference type="NCBIfam" id="NF001373">
    <property type="entry name" value="PRK00278.1-6"/>
    <property type="match status" value="1"/>
</dbReference>
<dbReference type="AlphaFoldDB" id="A0A0P1I7Z3"/>
<evidence type="ECO:0000313" key="13">
    <source>
        <dbReference type="Proteomes" id="UP000051870"/>
    </source>
</evidence>
<evidence type="ECO:0000256" key="5">
    <source>
        <dbReference type="ARBA" id="ARBA00022605"/>
    </source>
</evidence>
<comment type="similarity">
    <text evidence="10">Belongs to the TrpC family.</text>
</comment>
<evidence type="ECO:0000313" key="12">
    <source>
        <dbReference type="EMBL" id="CUJ95942.1"/>
    </source>
</evidence>
<evidence type="ECO:0000256" key="2">
    <source>
        <dbReference type="ARBA" id="ARBA00004696"/>
    </source>
</evidence>
<dbReference type="GO" id="GO:0000162">
    <property type="term" value="P:L-tryptophan biosynthetic process"/>
    <property type="evidence" value="ECO:0007669"/>
    <property type="project" value="UniProtKB-UniRule"/>
</dbReference>
<dbReference type="InterPro" id="IPR045186">
    <property type="entry name" value="Indole-3-glycerol_P_synth"/>
</dbReference>
<reference evidence="13" key="1">
    <citation type="submission" date="2015-09" db="EMBL/GenBank/DDBJ databases">
        <authorList>
            <person name="Rodrigo-Torres Lidia"/>
            <person name="Arahal R.David."/>
        </authorList>
    </citation>
    <scope>NUCLEOTIDE SEQUENCE [LARGE SCALE GENOMIC DNA]</scope>
    <source>
        <strain evidence="13">CECT 7735</strain>
    </source>
</reference>
<dbReference type="Pfam" id="PF00218">
    <property type="entry name" value="IGPS"/>
    <property type="match status" value="1"/>
</dbReference>
<proteinExistence type="inferred from homology"/>
<dbReference type="InterPro" id="IPR001468">
    <property type="entry name" value="Indole-3-GlycerolPSynthase_CS"/>
</dbReference>
<keyword evidence="9 10" id="KW-0456">Lyase</keyword>
<evidence type="ECO:0000259" key="11">
    <source>
        <dbReference type="Pfam" id="PF00218"/>
    </source>
</evidence>
<protein>
    <recommendedName>
        <fullName evidence="4 10">Indole-3-glycerol phosphate synthase</fullName>
        <shortName evidence="10">IGPS</shortName>
        <ecNumber evidence="3 10">4.1.1.48</ecNumber>
    </recommendedName>
</protein>
<gene>
    <name evidence="10 12" type="primary">trpC</name>
    <name evidence="12" type="ORF">PH7735_01932</name>
</gene>
<dbReference type="InterPro" id="IPR011060">
    <property type="entry name" value="RibuloseP-bd_barrel"/>
</dbReference>
<evidence type="ECO:0000256" key="1">
    <source>
        <dbReference type="ARBA" id="ARBA00001633"/>
    </source>
</evidence>
<accession>A0A0P1I7Z3</accession>
<dbReference type="GO" id="GO:0004640">
    <property type="term" value="F:phosphoribosylanthranilate isomerase activity"/>
    <property type="evidence" value="ECO:0007669"/>
    <property type="project" value="TreeGrafter"/>
</dbReference>
<dbReference type="FunFam" id="3.20.20.70:FF:000024">
    <property type="entry name" value="Indole-3-glycerol phosphate synthase"/>
    <property type="match status" value="1"/>
</dbReference>
<dbReference type="SUPFAM" id="SSF51366">
    <property type="entry name" value="Ribulose-phoshate binding barrel"/>
    <property type="match status" value="1"/>
</dbReference>
<dbReference type="GeneID" id="83880967"/>
<evidence type="ECO:0000256" key="4">
    <source>
        <dbReference type="ARBA" id="ARBA00018080"/>
    </source>
</evidence>
<dbReference type="EC" id="4.1.1.48" evidence="3 10"/>
<dbReference type="STRING" id="1715693.PH7735_01932"/>
<evidence type="ECO:0000256" key="3">
    <source>
        <dbReference type="ARBA" id="ARBA00012362"/>
    </source>
</evidence>
<dbReference type="HAMAP" id="MF_00134_B">
    <property type="entry name" value="IGPS_B"/>
    <property type="match status" value="1"/>
</dbReference>
<keyword evidence="7 10" id="KW-0822">Tryptophan biosynthesis</keyword>
<evidence type="ECO:0000256" key="10">
    <source>
        <dbReference type="HAMAP-Rule" id="MF_00134"/>
    </source>
</evidence>
<sequence>MTQTVLDKIKAYKLEEVAADKAAKPLTEVEAEARDASPIRGFADALFQASRQGYGLISEVKKASPSKGLIRPDFDPPVLAKAYEDGGATCLSVLTDTPSFQGAKKYLTAAREATNLPALRKDFMYDTYQVAEARALGADCILIIMASVSDAQAQELEDAAFGWGMDVLIEVHDAIELERATKLKSPLMGINNRNLKTFETSLDTTRELSKLVPADRYVVSESGLNTPADLADMARYGARMFLIGESLMRKDDVATATRELLADPLMQPGAF</sequence>
<dbReference type="Proteomes" id="UP000051870">
    <property type="component" value="Unassembled WGS sequence"/>
</dbReference>
<keyword evidence="13" id="KW-1185">Reference proteome</keyword>
<dbReference type="UniPathway" id="UPA00035">
    <property type="reaction ID" value="UER00043"/>
</dbReference>
<dbReference type="NCBIfam" id="NF001377">
    <property type="entry name" value="PRK00278.2-4"/>
    <property type="match status" value="1"/>
</dbReference>
<comment type="pathway">
    <text evidence="2 10">Amino-acid biosynthesis; L-tryptophan biosynthesis; L-tryptophan from chorismate: step 4/5.</text>
</comment>
<name>A0A0P1I7Z3_9RHOB</name>
<dbReference type="PROSITE" id="PS00614">
    <property type="entry name" value="IGPS"/>
    <property type="match status" value="1"/>
</dbReference>